<reference evidence="1 2" key="1">
    <citation type="journal article" date="2019" name="Sci. Rep.">
        <title>Orb-weaving spider Araneus ventricosus genome elucidates the spidroin gene catalogue.</title>
        <authorList>
            <person name="Kono N."/>
            <person name="Nakamura H."/>
            <person name="Ohtoshi R."/>
            <person name="Moran D.A.P."/>
            <person name="Shinohara A."/>
            <person name="Yoshida Y."/>
            <person name="Fujiwara M."/>
            <person name="Mori M."/>
            <person name="Tomita M."/>
            <person name="Arakawa K."/>
        </authorList>
    </citation>
    <scope>NUCLEOTIDE SEQUENCE [LARGE SCALE GENOMIC DNA]</scope>
</reference>
<name>A0A4Y2DR51_ARAVE</name>
<proteinExistence type="predicted"/>
<keyword evidence="2" id="KW-1185">Reference proteome</keyword>
<evidence type="ECO:0000313" key="2">
    <source>
        <dbReference type="Proteomes" id="UP000499080"/>
    </source>
</evidence>
<gene>
    <name evidence="1" type="ORF">AVEN_147414_1</name>
</gene>
<organism evidence="1 2">
    <name type="scientific">Araneus ventricosus</name>
    <name type="common">Orbweaver spider</name>
    <name type="synonym">Epeira ventricosa</name>
    <dbReference type="NCBI Taxonomy" id="182803"/>
    <lineage>
        <taxon>Eukaryota</taxon>
        <taxon>Metazoa</taxon>
        <taxon>Ecdysozoa</taxon>
        <taxon>Arthropoda</taxon>
        <taxon>Chelicerata</taxon>
        <taxon>Arachnida</taxon>
        <taxon>Araneae</taxon>
        <taxon>Araneomorphae</taxon>
        <taxon>Entelegynae</taxon>
        <taxon>Araneoidea</taxon>
        <taxon>Araneidae</taxon>
        <taxon>Araneus</taxon>
    </lineage>
</organism>
<sequence length="94" mass="10809">MLAGASVPIISPLIKECLFNKFRSFSPKEVIHSPSMREVFLQLRSRGGIILQEAFTHFLHVVIVHSRMPYSRRDRYAREEVKRGSESITAIKPL</sequence>
<comment type="caution">
    <text evidence="1">The sequence shown here is derived from an EMBL/GenBank/DDBJ whole genome shotgun (WGS) entry which is preliminary data.</text>
</comment>
<protein>
    <submittedName>
        <fullName evidence="1">Uncharacterized protein</fullName>
    </submittedName>
</protein>
<dbReference type="Proteomes" id="UP000499080">
    <property type="component" value="Unassembled WGS sequence"/>
</dbReference>
<dbReference type="AlphaFoldDB" id="A0A4Y2DR51"/>
<accession>A0A4Y2DR51</accession>
<evidence type="ECO:0000313" key="1">
    <source>
        <dbReference type="EMBL" id="GBM18288.1"/>
    </source>
</evidence>
<dbReference type="EMBL" id="BGPR01000401">
    <property type="protein sequence ID" value="GBM18288.1"/>
    <property type="molecule type" value="Genomic_DNA"/>
</dbReference>